<dbReference type="InterPro" id="IPR036188">
    <property type="entry name" value="FAD/NAD-bd_sf"/>
</dbReference>
<dbReference type="InterPro" id="IPR051169">
    <property type="entry name" value="NADH-Q_oxidoreductase"/>
</dbReference>
<keyword evidence="8" id="KW-1185">Reference proteome</keyword>
<accession>A0A6G8IKT2</accession>
<dbReference type="Gene3D" id="3.50.50.100">
    <property type="match status" value="1"/>
</dbReference>
<feature type="domain" description="FAD/NAD(P)-binding" evidence="6">
    <location>
        <begin position="9"/>
        <end position="338"/>
    </location>
</feature>
<evidence type="ECO:0000256" key="5">
    <source>
        <dbReference type="ARBA" id="ARBA00023002"/>
    </source>
</evidence>
<dbReference type="GO" id="GO:0019646">
    <property type="term" value="P:aerobic electron transport chain"/>
    <property type="evidence" value="ECO:0007669"/>
    <property type="project" value="TreeGrafter"/>
</dbReference>
<dbReference type="InterPro" id="IPR023753">
    <property type="entry name" value="FAD/NAD-binding_dom"/>
</dbReference>
<organism evidence="7 8">
    <name type="scientific">Hydrogenophaga crocea</name>
    <dbReference type="NCBI Taxonomy" id="2716225"/>
    <lineage>
        <taxon>Bacteria</taxon>
        <taxon>Pseudomonadati</taxon>
        <taxon>Pseudomonadota</taxon>
        <taxon>Betaproteobacteria</taxon>
        <taxon>Burkholderiales</taxon>
        <taxon>Comamonadaceae</taxon>
        <taxon>Hydrogenophaga</taxon>
    </lineage>
</organism>
<dbReference type="PANTHER" id="PTHR42913:SF3">
    <property type="entry name" value="64 KDA MITOCHONDRIAL NADH DEHYDROGENASE (EUROFUNG)"/>
    <property type="match status" value="1"/>
</dbReference>
<dbReference type="Proteomes" id="UP000503162">
    <property type="component" value="Chromosome"/>
</dbReference>
<comment type="similarity">
    <text evidence="2">Belongs to the NADH dehydrogenase family.</text>
</comment>
<keyword evidence="3" id="KW-0285">Flavoprotein</keyword>
<dbReference type="PANTHER" id="PTHR42913">
    <property type="entry name" value="APOPTOSIS-INDUCING FACTOR 1"/>
    <property type="match status" value="1"/>
</dbReference>
<dbReference type="EMBL" id="CP049989">
    <property type="protein sequence ID" value="QIM53794.1"/>
    <property type="molecule type" value="Genomic_DNA"/>
</dbReference>
<evidence type="ECO:0000256" key="4">
    <source>
        <dbReference type="ARBA" id="ARBA00022827"/>
    </source>
</evidence>
<evidence type="ECO:0000313" key="8">
    <source>
        <dbReference type="Proteomes" id="UP000503162"/>
    </source>
</evidence>
<evidence type="ECO:0000256" key="1">
    <source>
        <dbReference type="ARBA" id="ARBA00001974"/>
    </source>
</evidence>
<name>A0A6G8IKT2_9BURK</name>
<dbReference type="AlphaFoldDB" id="A0A6G8IKT2"/>
<dbReference type="PRINTS" id="PR00411">
    <property type="entry name" value="PNDRDTASEI"/>
</dbReference>
<gene>
    <name evidence="7" type="ORF">G9Q37_17355</name>
</gene>
<protein>
    <submittedName>
        <fullName evidence="7">NAD(P)/FAD-dependent oxidoreductase</fullName>
    </submittedName>
</protein>
<comment type="cofactor">
    <cofactor evidence="1">
        <name>FAD</name>
        <dbReference type="ChEBI" id="CHEBI:57692"/>
    </cofactor>
</comment>
<dbReference type="GO" id="GO:0003955">
    <property type="term" value="F:NAD(P)H dehydrogenase (quinone) activity"/>
    <property type="evidence" value="ECO:0007669"/>
    <property type="project" value="TreeGrafter"/>
</dbReference>
<dbReference type="PRINTS" id="PR00368">
    <property type="entry name" value="FADPNR"/>
</dbReference>
<dbReference type="Pfam" id="PF07992">
    <property type="entry name" value="Pyr_redox_2"/>
    <property type="match status" value="1"/>
</dbReference>
<evidence type="ECO:0000313" key="7">
    <source>
        <dbReference type="EMBL" id="QIM53794.1"/>
    </source>
</evidence>
<dbReference type="SUPFAM" id="SSF51905">
    <property type="entry name" value="FAD/NAD(P)-binding domain"/>
    <property type="match status" value="1"/>
</dbReference>
<evidence type="ECO:0000259" key="6">
    <source>
        <dbReference type="Pfam" id="PF07992"/>
    </source>
</evidence>
<dbReference type="RefSeq" id="WP_166229148.1">
    <property type="nucleotide sequence ID" value="NZ_CP049989.1"/>
</dbReference>
<sequence length="436" mass="46459">MSQTPSLPIVIVGGGAGGLELACKLGRRLGPQRVTLVDRQLFHVWKPSLHEVAAGTLDIHQEGLSYEMLAHDNGFAFCYGALTGLDTAQRRLTVAAVPDGHGDELIPERSLAYGELVLALGSTANHFNVPGAAEHTVALNQPADAERFRLRLLRLLTMAERRKIDGGEGRVQVVIIGGGATGVELAAELREAGQVLTRYGFQHLDARHDLRLTLLEGADRILAPLPEKVSASATALLRERGVEVVTQCRVARIGPSAVEDSAGRVFPADVVVWAAGIQAPPLLAALGLPVARGGQVEVDGTLAVKGVPHLHALGDNAACAQADGRPVPPRAQAAHQQASYLAGRLLRLARGQAPRARPFVYRDHGSLVSLGTRSSVGNLMGNLFGANWFVQGLLARLMYTSLHLMHHQAVLGTLRTAVLAFARFLVKRATPLVKLH</sequence>
<proteinExistence type="inferred from homology"/>
<evidence type="ECO:0000256" key="2">
    <source>
        <dbReference type="ARBA" id="ARBA00005272"/>
    </source>
</evidence>
<dbReference type="KEGG" id="hcz:G9Q37_17355"/>
<reference evidence="7 8" key="1">
    <citation type="submission" date="2020-03" db="EMBL/GenBank/DDBJ databases">
        <title>Hydrogenophaga sp. nov. isolated from cyanobacterial mat.</title>
        <authorList>
            <person name="Thorat V."/>
            <person name="Kirdat K."/>
            <person name="Tiwarekar B."/>
            <person name="Costa E.D."/>
            <person name="Yadav A."/>
        </authorList>
    </citation>
    <scope>NUCLEOTIDE SEQUENCE [LARGE SCALE GENOMIC DNA]</scope>
    <source>
        <strain evidence="7 8">BA0156</strain>
    </source>
</reference>
<keyword evidence="5" id="KW-0560">Oxidoreductase</keyword>
<evidence type="ECO:0000256" key="3">
    <source>
        <dbReference type="ARBA" id="ARBA00022630"/>
    </source>
</evidence>
<keyword evidence="4" id="KW-0274">FAD</keyword>